<dbReference type="InterPro" id="IPR047661">
    <property type="entry name" value="IstB"/>
</dbReference>
<dbReference type="Proteomes" id="UP000184139">
    <property type="component" value="Unassembled WGS sequence"/>
</dbReference>
<dbReference type="PRINTS" id="PR00051">
    <property type="entry name" value="DNAA"/>
</dbReference>
<dbReference type="OrthoDB" id="8150723at2"/>
<dbReference type="InterPro" id="IPR003593">
    <property type="entry name" value="AAA+_ATPase"/>
</dbReference>
<dbReference type="InterPro" id="IPR028350">
    <property type="entry name" value="DNAC/IstB-like"/>
</dbReference>
<dbReference type="NCBIfam" id="NF038214">
    <property type="entry name" value="IS21_help_AAA"/>
    <property type="match status" value="1"/>
</dbReference>
<keyword evidence="2" id="KW-0547">Nucleotide-binding</keyword>
<name>A0A1M5YVN4_9BACT</name>
<dbReference type="STRING" id="1121409.SAMN02745124_04502"/>
<dbReference type="Pfam" id="PF01695">
    <property type="entry name" value="IstB_IS21"/>
    <property type="match status" value="1"/>
</dbReference>
<keyword evidence="6" id="KW-1185">Reference proteome</keyword>
<evidence type="ECO:0000313" key="6">
    <source>
        <dbReference type="Proteomes" id="UP000184139"/>
    </source>
</evidence>
<dbReference type="GO" id="GO:0006260">
    <property type="term" value="P:DNA replication"/>
    <property type="evidence" value="ECO:0007669"/>
    <property type="project" value="TreeGrafter"/>
</dbReference>
<dbReference type="EMBL" id="FQXS01000076">
    <property type="protein sequence ID" value="SHI16152.1"/>
    <property type="molecule type" value="Genomic_DNA"/>
</dbReference>
<dbReference type="GO" id="GO:0005524">
    <property type="term" value="F:ATP binding"/>
    <property type="evidence" value="ECO:0007669"/>
    <property type="project" value="UniProtKB-KW"/>
</dbReference>
<keyword evidence="3" id="KW-0067">ATP-binding</keyword>
<dbReference type="InterPro" id="IPR002611">
    <property type="entry name" value="IstB_ATP-bd"/>
</dbReference>
<dbReference type="PIRSF" id="PIRSF003073">
    <property type="entry name" value="DNAC_TnpB_IstB"/>
    <property type="match status" value="1"/>
</dbReference>
<dbReference type="Gene3D" id="3.40.50.300">
    <property type="entry name" value="P-loop containing nucleotide triphosphate hydrolases"/>
    <property type="match status" value="1"/>
</dbReference>
<evidence type="ECO:0000256" key="2">
    <source>
        <dbReference type="ARBA" id="ARBA00022741"/>
    </source>
</evidence>
<comment type="similarity">
    <text evidence="1">Belongs to the IS21/IS1162 putative ATP-binding protein family.</text>
</comment>
<accession>A0A1M5YVN4</accession>
<dbReference type="PANTHER" id="PTHR30050">
    <property type="entry name" value="CHROMOSOMAL REPLICATION INITIATOR PROTEIN DNAA"/>
    <property type="match status" value="1"/>
</dbReference>
<evidence type="ECO:0000313" key="5">
    <source>
        <dbReference type="EMBL" id="SHI16152.1"/>
    </source>
</evidence>
<proteinExistence type="inferred from homology"/>
<dbReference type="InterPro" id="IPR020591">
    <property type="entry name" value="Chromosome_initiator_DnaA-like"/>
</dbReference>
<dbReference type="SMART" id="SM00382">
    <property type="entry name" value="AAA"/>
    <property type="match status" value="1"/>
</dbReference>
<feature type="domain" description="AAA+ ATPase" evidence="4">
    <location>
        <begin position="105"/>
        <end position="238"/>
    </location>
</feature>
<evidence type="ECO:0000256" key="1">
    <source>
        <dbReference type="ARBA" id="ARBA00008059"/>
    </source>
</evidence>
<gene>
    <name evidence="5" type="ORF">SAMN02745124_04502</name>
</gene>
<dbReference type="InterPro" id="IPR027417">
    <property type="entry name" value="P-loop_NTPase"/>
</dbReference>
<dbReference type="RefSeq" id="WP_073379624.1">
    <property type="nucleotide sequence ID" value="NZ_FQXS01000076.1"/>
</dbReference>
<dbReference type="AlphaFoldDB" id="A0A1M5YVN4"/>
<protein>
    <submittedName>
        <fullName evidence="5">DNA replication protein DnaC</fullName>
    </submittedName>
</protein>
<reference evidence="5 6" key="1">
    <citation type="submission" date="2016-11" db="EMBL/GenBank/DDBJ databases">
        <authorList>
            <person name="Jaros S."/>
            <person name="Januszkiewicz K."/>
            <person name="Wedrychowicz H."/>
        </authorList>
    </citation>
    <scope>NUCLEOTIDE SEQUENCE [LARGE SCALE GENOMIC DNA]</scope>
    <source>
        <strain evidence="5 6">DSM 9705</strain>
    </source>
</reference>
<evidence type="ECO:0000259" key="4">
    <source>
        <dbReference type="SMART" id="SM00382"/>
    </source>
</evidence>
<dbReference type="PANTHER" id="PTHR30050:SF4">
    <property type="entry name" value="ATP-BINDING PROTEIN RV3427C IN INSERTION SEQUENCE-RELATED"/>
    <property type="match status" value="1"/>
</dbReference>
<evidence type="ECO:0000256" key="3">
    <source>
        <dbReference type="ARBA" id="ARBA00022840"/>
    </source>
</evidence>
<organism evidence="5 6">
    <name type="scientific">Desulfofustis glycolicus DSM 9705</name>
    <dbReference type="NCBI Taxonomy" id="1121409"/>
    <lineage>
        <taxon>Bacteria</taxon>
        <taxon>Pseudomonadati</taxon>
        <taxon>Thermodesulfobacteriota</taxon>
        <taxon>Desulfobulbia</taxon>
        <taxon>Desulfobulbales</taxon>
        <taxon>Desulfocapsaceae</taxon>
        <taxon>Desulfofustis</taxon>
    </lineage>
</organism>
<sequence length="276" mass="31836">MTTAPANHTDTYLEDSLKQLYLTTIRACYRDEADLARRESLSYESYLTELVTRECEERRHKRIARYLRESKLQLEKSLESFDQSRLPTKVRAHVRVLLEGTFLKRCENVLAFGNPGSGKTHLLCAVAQELVHQGKRILFTPCNLLVQQLLVAKRDLELHKMLKKLARYDALLIDDIGYVQQSREEMEVLFALLADQYERASLMLTSNLPFSQWEKIFKDPMTTAAAIDLLVHHSVIIELNLDSYRLTKAKEKIIDRENTANQEDEAGILIVAGREK</sequence>
<dbReference type="CDD" id="cd00009">
    <property type="entry name" value="AAA"/>
    <property type="match status" value="1"/>
</dbReference>
<dbReference type="SUPFAM" id="SSF52540">
    <property type="entry name" value="P-loop containing nucleoside triphosphate hydrolases"/>
    <property type="match status" value="1"/>
</dbReference>